<evidence type="ECO:0000259" key="1">
    <source>
        <dbReference type="Pfam" id="PF03061"/>
    </source>
</evidence>
<dbReference type="GO" id="GO:0016790">
    <property type="term" value="F:thiolester hydrolase activity"/>
    <property type="evidence" value="ECO:0007669"/>
    <property type="project" value="UniProtKB-ARBA"/>
</dbReference>
<protein>
    <submittedName>
        <fullName evidence="2">Uncharacterized protein, possibly involved in aromatic compounds catabolism</fullName>
    </submittedName>
</protein>
<dbReference type="OrthoDB" id="8677401at2"/>
<organism evidence="2 3">
    <name type="scientific">Bordetella ansorpii</name>
    <dbReference type="NCBI Taxonomy" id="288768"/>
    <lineage>
        <taxon>Bacteria</taxon>
        <taxon>Pseudomonadati</taxon>
        <taxon>Pseudomonadota</taxon>
        <taxon>Betaproteobacteria</taxon>
        <taxon>Burkholderiales</taxon>
        <taxon>Alcaligenaceae</taxon>
        <taxon>Bordetella</taxon>
    </lineage>
</organism>
<dbReference type="InterPro" id="IPR029069">
    <property type="entry name" value="HotDog_dom_sf"/>
</dbReference>
<dbReference type="Pfam" id="PF03061">
    <property type="entry name" value="4HBT"/>
    <property type="match status" value="1"/>
</dbReference>
<name>A0A157NUQ9_9BORD</name>
<feature type="domain" description="Thioesterase" evidence="1">
    <location>
        <begin position="289"/>
        <end position="333"/>
    </location>
</feature>
<dbReference type="CDD" id="cd03443">
    <property type="entry name" value="PaaI_thioesterase"/>
    <property type="match status" value="2"/>
</dbReference>
<evidence type="ECO:0000313" key="3">
    <source>
        <dbReference type="Proteomes" id="UP000077037"/>
    </source>
</evidence>
<gene>
    <name evidence="2" type="ORF">SAMEA1982600_01973</name>
</gene>
<dbReference type="Gene3D" id="3.10.129.10">
    <property type="entry name" value="Hotdog Thioesterase"/>
    <property type="match status" value="2"/>
</dbReference>
<sequence length="347" mass="37210">MYLFHLDTFTTKSLAGPITAERWDNAGALFEPFMQRPMSDTRALILNQVLRGLALNREPGWNFPGNFLELSFDELRDHDARLSLEIGPHCTDPDGQASIAAVCILADVALAIAMRGHAGYAMRMATVTLALQFTGAPRQGPLAATSHFDGLHDGLARKQGLARAELTAGGQPLCTVHGSFQMLDDRNDLPPIPLRKRGVSAEPQALTPDLLVTHEREIYDHARQALETGSTGFEQRFWGIQPQAREGGATGILKNGPQVGNRVGHTQGGLTFALAAQTAQAALGEDWNMVGISTWYVRPGTGPALRADAEIAHQGGTTAVVKADVKDADGRLVLAAVANLSRKGARD</sequence>
<accession>A0A157NUQ9</accession>
<dbReference type="Proteomes" id="UP000077037">
    <property type="component" value="Unassembled WGS sequence"/>
</dbReference>
<dbReference type="EMBL" id="FKBS01000014">
    <property type="protein sequence ID" value="SAI25025.1"/>
    <property type="molecule type" value="Genomic_DNA"/>
</dbReference>
<dbReference type="SUPFAM" id="SSF54637">
    <property type="entry name" value="Thioesterase/thiol ester dehydrase-isomerase"/>
    <property type="match status" value="2"/>
</dbReference>
<dbReference type="AlphaFoldDB" id="A0A157NUQ9"/>
<dbReference type="InterPro" id="IPR006683">
    <property type="entry name" value="Thioestr_dom"/>
</dbReference>
<evidence type="ECO:0000313" key="2">
    <source>
        <dbReference type="EMBL" id="SAI25025.1"/>
    </source>
</evidence>
<proteinExistence type="predicted"/>
<reference evidence="2 3" key="1">
    <citation type="submission" date="2016-03" db="EMBL/GenBank/DDBJ databases">
        <authorList>
            <consortium name="Pathogen Informatics"/>
        </authorList>
    </citation>
    <scope>NUCLEOTIDE SEQUENCE [LARGE SCALE GENOMIC DNA]</scope>
    <source>
        <strain evidence="2 3">NCTC13364</strain>
    </source>
</reference>